<accession>A0ABU3CB58</accession>
<dbReference type="Proteomes" id="UP001262889">
    <property type="component" value="Unassembled WGS sequence"/>
</dbReference>
<keyword evidence="3" id="KW-1185">Reference proteome</keyword>
<keyword evidence="1" id="KW-1133">Transmembrane helix</keyword>
<evidence type="ECO:0000313" key="2">
    <source>
        <dbReference type="EMBL" id="MDT0643574.1"/>
    </source>
</evidence>
<feature type="transmembrane region" description="Helical" evidence="1">
    <location>
        <begin position="63"/>
        <end position="80"/>
    </location>
</feature>
<evidence type="ECO:0000313" key="3">
    <source>
        <dbReference type="Proteomes" id="UP001262889"/>
    </source>
</evidence>
<comment type="caution">
    <text evidence="2">The sequence shown here is derived from an EMBL/GenBank/DDBJ whole genome shotgun (WGS) entry which is preliminary data.</text>
</comment>
<reference evidence="2 3" key="1">
    <citation type="submission" date="2023-09" db="EMBL/GenBank/DDBJ databases">
        <authorList>
            <person name="Rey-Velasco X."/>
        </authorList>
    </citation>
    <scope>NUCLEOTIDE SEQUENCE [LARGE SCALE GENOMIC DNA]</scope>
    <source>
        <strain evidence="2 3">F363</strain>
    </source>
</reference>
<protein>
    <submittedName>
        <fullName evidence="2">Uncharacterized protein</fullName>
    </submittedName>
</protein>
<sequence>MEYFRKHKRLASSGILLLLLFLGLNGYAQCNPGYRACGPGGQCVPSRECRPGVPPPPGLPIDFGISALIASGLALGAYHLRKKRED</sequence>
<dbReference type="EMBL" id="JAVRHQ010000014">
    <property type="protein sequence ID" value="MDT0643574.1"/>
    <property type="molecule type" value="Genomic_DNA"/>
</dbReference>
<gene>
    <name evidence="2" type="ORF">RM553_12090</name>
</gene>
<keyword evidence="1" id="KW-0812">Transmembrane</keyword>
<name>A0ABU3CB58_9FLAO</name>
<organism evidence="2 3">
    <name type="scientific">Autumnicola tepida</name>
    <dbReference type="NCBI Taxonomy" id="3075595"/>
    <lineage>
        <taxon>Bacteria</taxon>
        <taxon>Pseudomonadati</taxon>
        <taxon>Bacteroidota</taxon>
        <taxon>Flavobacteriia</taxon>
        <taxon>Flavobacteriales</taxon>
        <taxon>Flavobacteriaceae</taxon>
        <taxon>Autumnicola</taxon>
    </lineage>
</organism>
<proteinExistence type="predicted"/>
<dbReference type="NCBIfam" id="NF046080">
    <property type="entry name" value="PID_CTERM"/>
    <property type="match status" value="1"/>
</dbReference>
<dbReference type="RefSeq" id="WP_311535195.1">
    <property type="nucleotide sequence ID" value="NZ_JAVRHQ010000014.1"/>
</dbReference>
<evidence type="ECO:0000256" key="1">
    <source>
        <dbReference type="SAM" id="Phobius"/>
    </source>
</evidence>
<dbReference type="InterPro" id="IPR058207">
    <property type="entry name" value="PID_CTERM"/>
</dbReference>
<keyword evidence="1" id="KW-0472">Membrane</keyword>